<feature type="compositionally biased region" description="Acidic residues" evidence="3">
    <location>
        <begin position="316"/>
        <end position="334"/>
    </location>
</feature>
<keyword evidence="2" id="KW-0175">Coiled coil</keyword>
<evidence type="ECO:0000256" key="2">
    <source>
        <dbReference type="ARBA" id="ARBA00023054"/>
    </source>
</evidence>
<dbReference type="InterPro" id="IPR013256">
    <property type="entry name" value="Chromatin_SPT2"/>
</dbReference>
<evidence type="ECO:0000256" key="3">
    <source>
        <dbReference type="SAM" id="MobiDB-lite"/>
    </source>
</evidence>
<feature type="compositionally biased region" description="Basic and acidic residues" evidence="3">
    <location>
        <begin position="173"/>
        <end position="186"/>
    </location>
</feature>
<sequence length="401" mass="42473">MPIGDLLAQISGGDEGSAPSTTPSLPRSNTLPKRKADDDPRSSISKAPRVTTLSSTVAPRTTESPTTSSRPSLPSRLSDRSTPSQRPSNSTNGDTKPNVLSSKPMNGSNRVSKPAAPSRPSPGPSSAPPAARGAPPKKGSFAEIIARARKAQQSMGQVGKIQHKKVEGGNLKKVRDEPAAKADPRAVKGVKQRPGATAPAPSPASAGYAGTAKPGQRNGTPVSAAGRDPRGRPMPPAKPERGRMTGAKGPGGRAAPPEEEPKKVKKAAAATTGYTGTARPRPGGNPAKKKETPRGGALLSAPRAPRPSHSKSRFEDDYDEDMDDFIDYDDEDDEGGPRYDYASDASSDMEAGLDDIDGEERRAELIARREDIEEERLERKLKADKEARKRQALEQLRASRR</sequence>
<comment type="caution">
    <text evidence="4">The sequence shown here is derived from an EMBL/GenBank/DDBJ whole genome shotgun (WGS) entry which is preliminary data.</text>
</comment>
<evidence type="ECO:0000313" key="5">
    <source>
        <dbReference type="Proteomes" id="UP000037904"/>
    </source>
</evidence>
<evidence type="ECO:0000313" key="4">
    <source>
        <dbReference type="EMBL" id="KPA43554.1"/>
    </source>
</evidence>
<feature type="compositionally biased region" description="Pro residues" evidence="3">
    <location>
        <begin position="117"/>
        <end position="127"/>
    </location>
</feature>
<feature type="compositionally biased region" description="Low complexity" evidence="3">
    <location>
        <begin position="128"/>
        <end position="139"/>
    </location>
</feature>
<feature type="compositionally biased region" description="Low complexity" evidence="3">
    <location>
        <begin position="194"/>
        <end position="212"/>
    </location>
</feature>
<reference evidence="4 5" key="1">
    <citation type="submission" date="2015-04" db="EMBL/GenBank/DDBJ databases">
        <title>The draft genome sequence of Fusarium langsethiae, a T-2/HT-2 mycotoxin producer.</title>
        <authorList>
            <person name="Lysoe E."/>
            <person name="Divon H.H."/>
            <person name="Terzi V."/>
            <person name="Orru L."/>
            <person name="Lamontanara A."/>
            <person name="Kolseth A.-K."/>
            <person name="Frandsen R.J."/>
            <person name="Nielsen K."/>
            <person name="Thrane U."/>
        </authorList>
    </citation>
    <scope>NUCLEOTIDE SEQUENCE [LARGE SCALE GENOMIC DNA]</scope>
    <source>
        <strain evidence="4 5">Fl201059</strain>
    </source>
</reference>
<protein>
    <submittedName>
        <fullName evidence="4">Spt2 chromatin protein</fullName>
    </submittedName>
</protein>
<gene>
    <name evidence="4" type="ORF">FLAG1_03521</name>
</gene>
<organism evidence="4 5">
    <name type="scientific">Fusarium langsethiae</name>
    <dbReference type="NCBI Taxonomy" id="179993"/>
    <lineage>
        <taxon>Eukaryota</taxon>
        <taxon>Fungi</taxon>
        <taxon>Dikarya</taxon>
        <taxon>Ascomycota</taxon>
        <taxon>Pezizomycotina</taxon>
        <taxon>Sordariomycetes</taxon>
        <taxon>Hypocreomycetidae</taxon>
        <taxon>Hypocreales</taxon>
        <taxon>Nectriaceae</taxon>
        <taxon>Fusarium</taxon>
    </lineage>
</organism>
<dbReference type="AlphaFoldDB" id="A0A0N0V7M7"/>
<feature type="compositionally biased region" description="Polar residues" evidence="3">
    <location>
        <begin position="85"/>
        <end position="111"/>
    </location>
</feature>
<feature type="compositionally biased region" description="Low complexity" evidence="3">
    <location>
        <begin position="59"/>
        <end position="84"/>
    </location>
</feature>
<evidence type="ECO:0000256" key="1">
    <source>
        <dbReference type="ARBA" id="ARBA00006461"/>
    </source>
</evidence>
<name>A0A0N0V7M7_FUSLA</name>
<feature type="compositionally biased region" description="Basic and acidic residues" evidence="3">
    <location>
        <begin position="380"/>
        <end position="392"/>
    </location>
</feature>
<feature type="compositionally biased region" description="Polar residues" evidence="3">
    <location>
        <begin position="18"/>
        <end position="31"/>
    </location>
</feature>
<feature type="region of interest" description="Disordered" evidence="3">
    <location>
        <begin position="1"/>
        <end position="359"/>
    </location>
</feature>
<dbReference type="SMART" id="SM00784">
    <property type="entry name" value="SPT2"/>
    <property type="match status" value="1"/>
</dbReference>
<feature type="compositionally biased region" description="Low complexity" evidence="3">
    <location>
        <begin position="267"/>
        <end position="284"/>
    </location>
</feature>
<dbReference type="EMBL" id="JXCE01000040">
    <property type="protein sequence ID" value="KPA43554.1"/>
    <property type="molecule type" value="Genomic_DNA"/>
</dbReference>
<keyword evidence="5" id="KW-1185">Reference proteome</keyword>
<comment type="similarity">
    <text evidence="1">Belongs to the SPT2 family.</text>
</comment>
<feature type="region of interest" description="Disordered" evidence="3">
    <location>
        <begin position="380"/>
        <end position="401"/>
    </location>
</feature>
<dbReference type="Proteomes" id="UP000037904">
    <property type="component" value="Unassembled WGS sequence"/>
</dbReference>
<accession>A0A0N0V7M7</accession>
<dbReference type="Pfam" id="PF08243">
    <property type="entry name" value="SPT2"/>
    <property type="match status" value="1"/>
</dbReference>
<proteinExistence type="inferred from homology"/>